<keyword evidence="3" id="KW-1185">Reference proteome</keyword>
<evidence type="ECO:0000313" key="2">
    <source>
        <dbReference type="EMBL" id="TCO40492.1"/>
    </source>
</evidence>
<comment type="caution">
    <text evidence="2">The sequence shown here is derived from an EMBL/GenBank/DDBJ whole genome shotgun (WGS) entry which is preliminary data.</text>
</comment>
<dbReference type="SUPFAM" id="SSF56281">
    <property type="entry name" value="Metallo-hydrolase/oxidoreductase"/>
    <property type="match status" value="1"/>
</dbReference>
<dbReference type="Proteomes" id="UP000295573">
    <property type="component" value="Unassembled WGS sequence"/>
</dbReference>
<dbReference type="GO" id="GO:0016787">
    <property type="term" value="F:hydrolase activity"/>
    <property type="evidence" value="ECO:0007669"/>
    <property type="project" value="UniProtKB-KW"/>
</dbReference>
<dbReference type="PANTHER" id="PTHR42951:SF4">
    <property type="entry name" value="ACYL-COENZYME A THIOESTERASE MBLAC2"/>
    <property type="match status" value="1"/>
</dbReference>
<evidence type="ECO:0000313" key="3">
    <source>
        <dbReference type="Proteomes" id="UP000295573"/>
    </source>
</evidence>
<dbReference type="AlphaFoldDB" id="A0A4R2I8W7"/>
<protein>
    <submittedName>
        <fullName evidence="2">Glyoxylase-like metal-dependent hydrolase (Beta-lactamase superfamily II)</fullName>
    </submittedName>
</protein>
<gene>
    <name evidence="2" type="ORF">EV646_11733</name>
</gene>
<accession>A0A4R2I8W7</accession>
<evidence type="ECO:0000259" key="1">
    <source>
        <dbReference type="SMART" id="SM00849"/>
    </source>
</evidence>
<dbReference type="PANTHER" id="PTHR42951">
    <property type="entry name" value="METALLO-BETA-LACTAMASE DOMAIN-CONTAINING"/>
    <property type="match status" value="1"/>
</dbReference>
<dbReference type="RefSeq" id="WP_199237380.1">
    <property type="nucleotide sequence ID" value="NZ_SLWR01000017.1"/>
</dbReference>
<dbReference type="InterPro" id="IPR001279">
    <property type="entry name" value="Metallo-B-lactamas"/>
</dbReference>
<dbReference type="InterPro" id="IPR036866">
    <property type="entry name" value="RibonucZ/Hydroxyglut_hydro"/>
</dbReference>
<dbReference type="SMART" id="SM00849">
    <property type="entry name" value="Lactamase_B"/>
    <property type="match status" value="1"/>
</dbReference>
<dbReference type="InterPro" id="IPR050855">
    <property type="entry name" value="NDM-1-like"/>
</dbReference>
<keyword evidence="2" id="KW-0378">Hydrolase</keyword>
<reference evidence="2 3" key="1">
    <citation type="journal article" date="2015" name="Stand. Genomic Sci.">
        <title>Genomic Encyclopedia of Bacterial and Archaeal Type Strains, Phase III: the genomes of soil and plant-associated and newly described type strains.</title>
        <authorList>
            <person name="Whitman W.B."/>
            <person name="Woyke T."/>
            <person name="Klenk H.P."/>
            <person name="Zhou Y."/>
            <person name="Lilburn T.G."/>
            <person name="Beck B.J."/>
            <person name="De Vos P."/>
            <person name="Vandamme P."/>
            <person name="Eisen J.A."/>
            <person name="Garrity G."/>
            <person name="Hugenholtz P."/>
            <person name="Kyrpides N.C."/>
        </authorList>
    </citation>
    <scope>NUCLEOTIDE SEQUENCE [LARGE SCALE GENOMIC DNA]</scope>
    <source>
        <strain evidence="2 3">VKM Ac-2541</strain>
    </source>
</reference>
<sequence>MSGLDDWFEIRELGDGVQLIAEPGHANSFLVSGTTTALLFDTGMGIASIADVVPELTDLPLLVVNSHDHLDHRGGNASLLDHPRLIDIAAHPAGRHAEVDPEFLRMYERAMRSVYADYLRYLELDAQSFFVAANLPRMRELPDLTGWQVPPVQPTRALADGDRIDLGGRTLRVLHTPGHAPDAICLYDESTGTLIAGDTILAAAFWLHGDDADLKTFAASTARLAELSPARVLVAHNLLYELPGQSTAAVAYAANAVLQGESTPRPDKDLLGRPVDRHEVGGVVILTEPAA</sequence>
<organism evidence="2 3">
    <name type="scientific">Kribbella antiqua</name>
    <dbReference type="NCBI Taxonomy" id="2512217"/>
    <lineage>
        <taxon>Bacteria</taxon>
        <taxon>Bacillati</taxon>
        <taxon>Actinomycetota</taxon>
        <taxon>Actinomycetes</taxon>
        <taxon>Propionibacteriales</taxon>
        <taxon>Kribbellaceae</taxon>
        <taxon>Kribbella</taxon>
    </lineage>
</organism>
<name>A0A4R2I8W7_9ACTN</name>
<dbReference type="Pfam" id="PF00753">
    <property type="entry name" value="Lactamase_B"/>
    <property type="match status" value="1"/>
</dbReference>
<proteinExistence type="predicted"/>
<dbReference type="Gene3D" id="3.60.15.10">
    <property type="entry name" value="Ribonuclease Z/Hydroxyacylglutathione hydrolase-like"/>
    <property type="match status" value="1"/>
</dbReference>
<feature type="domain" description="Metallo-beta-lactamase" evidence="1">
    <location>
        <begin position="25"/>
        <end position="236"/>
    </location>
</feature>
<dbReference type="EMBL" id="SLWR01000017">
    <property type="protein sequence ID" value="TCO40492.1"/>
    <property type="molecule type" value="Genomic_DNA"/>
</dbReference>